<dbReference type="InterPro" id="IPR004838">
    <property type="entry name" value="NHTrfase_class1_PyrdxlP-BS"/>
</dbReference>
<dbReference type="Gene3D" id="3.40.50.12780">
    <property type="entry name" value="N-terminal domain of ligase-like"/>
    <property type="match status" value="1"/>
</dbReference>
<evidence type="ECO:0000313" key="3">
    <source>
        <dbReference type="EMBL" id="GAA2736674.1"/>
    </source>
</evidence>
<dbReference type="Pfam" id="PF00501">
    <property type="entry name" value="AMP-binding"/>
    <property type="match status" value="1"/>
</dbReference>
<keyword evidence="3" id="KW-0436">Ligase</keyword>
<evidence type="ECO:0000313" key="4">
    <source>
        <dbReference type="Proteomes" id="UP001501842"/>
    </source>
</evidence>
<dbReference type="InterPro" id="IPR050237">
    <property type="entry name" value="ATP-dep_AMP-bd_enzyme"/>
</dbReference>
<feature type="domain" description="AMP-binding enzyme C-terminal" evidence="2">
    <location>
        <begin position="407"/>
        <end position="481"/>
    </location>
</feature>
<feature type="domain" description="AMP-dependent synthetase/ligase" evidence="1">
    <location>
        <begin position="9"/>
        <end position="357"/>
    </location>
</feature>
<organism evidence="3 4">
    <name type="scientific">Actinocorallia aurantiaca</name>
    <dbReference type="NCBI Taxonomy" id="46204"/>
    <lineage>
        <taxon>Bacteria</taxon>
        <taxon>Bacillati</taxon>
        <taxon>Actinomycetota</taxon>
        <taxon>Actinomycetes</taxon>
        <taxon>Streptosporangiales</taxon>
        <taxon>Thermomonosporaceae</taxon>
        <taxon>Actinocorallia</taxon>
    </lineage>
</organism>
<dbReference type="GO" id="GO:0016874">
    <property type="term" value="F:ligase activity"/>
    <property type="evidence" value="ECO:0007669"/>
    <property type="project" value="UniProtKB-KW"/>
</dbReference>
<protein>
    <submittedName>
        <fullName evidence="3">Long-chain-fatty-acid--CoA ligase FadD13</fullName>
    </submittedName>
</protein>
<comment type="caution">
    <text evidence="3">The sequence shown here is derived from an EMBL/GenBank/DDBJ whole genome shotgun (WGS) entry which is preliminary data.</text>
</comment>
<keyword evidence="4" id="KW-1185">Reference proteome</keyword>
<name>A0ABP6H471_9ACTN</name>
<reference evidence="4" key="1">
    <citation type="journal article" date="2019" name="Int. J. Syst. Evol. Microbiol.">
        <title>The Global Catalogue of Microorganisms (GCM) 10K type strain sequencing project: providing services to taxonomists for standard genome sequencing and annotation.</title>
        <authorList>
            <consortium name="The Broad Institute Genomics Platform"/>
            <consortium name="The Broad Institute Genome Sequencing Center for Infectious Disease"/>
            <person name="Wu L."/>
            <person name="Ma J."/>
        </authorList>
    </citation>
    <scope>NUCLEOTIDE SEQUENCE [LARGE SCALE GENOMIC DNA]</scope>
    <source>
        <strain evidence="4">JCM 8201</strain>
    </source>
</reference>
<dbReference type="InterPro" id="IPR000873">
    <property type="entry name" value="AMP-dep_synth/lig_dom"/>
</dbReference>
<dbReference type="Pfam" id="PF13193">
    <property type="entry name" value="AMP-binding_C"/>
    <property type="match status" value="1"/>
</dbReference>
<dbReference type="InterPro" id="IPR025110">
    <property type="entry name" value="AMP-bd_C"/>
</dbReference>
<evidence type="ECO:0000259" key="2">
    <source>
        <dbReference type="Pfam" id="PF13193"/>
    </source>
</evidence>
<evidence type="ECO:0000259" key="1">
    <source>
        <dbReference type="Pfam" id="PF00501"/>
    </source>
</evidence>
<sequence>MSATVSHALRWWARRRPAEPALAVGGVSLTYRELENWTSRVAESLAKSGVAPGDRVGVIGRNSLEWAVAALSVIKTGAILLPLNNRFRARELADIVADTTPTRILGDDEFADVVAGLPGGIGFGALSGLGRLRPGPDADFRRDRDPSEPLIIMMTSGSTGRPKGVVYTDAGILGAIFEWMLMEETVRPGVRIFLPVPFAFAPGTVWGLMRAVTLGGLLVFQPKFDPAEAVRLLQEYEIQISLGGPIIYEQMARTPDFEAAEFPHLKTAVTGGARVPVELLEKWMGKGLPIRQLYGMSEIGGIATATMAEDAFAHPDTCGSGGIFSEVKVIREDGTECERGEQGGIIARGPSVMLGYWNDPGRTAEVLKDGWIHGGDAGYFTEDGRLKFVDRVRDIIISGGINISPAEVESVIGAIDGVEEVVVIAAADEKYGEVPAAVLRLREGATAEDVLAVCREQLADFKVPRHVVVRAEPLPRLAHGKIDKVEVRREYAGLGTSGEPK</sequence>
<dbReference type="Proteomes" id="UP001501842">
    <property type="component" value="Unassembled WGS sequence"/>
</dbReference>
<dbReference type="RefSeq" id="WP_344456342.1">
    <property type="nucleotide sequence ID" value="NZ_BAAATZ010000033.1"/>
</dbReference>
<dbReference type="PROSITE" id="PS00105">
    <property type="entry name" value="AA_TRANSFER_CLASS_1"/>
    <property type="match status" value="1"/>
</dbReference>
<proteinExistence type="predicted"/>
<dbReference type="EMBL" id="BAAATZ010000033">
    <property type="protein sequence ID" value="GAA2736674.1"/>
    <property type="molecule type" value="Genomic_DNA"/>
</dbReference>
<dbReference type="InterPro" id="IPR045851">
    <property type="entry name" value="AMP-bd_C_sf"/>
</dbReference>
<accession>A0ABP6H471</accession>
<dbReference type="Gene3D" id="3.30.300.30">
    <property type="match status" value="1"/>
</dbReference>
<dbReference type="PANTHER" id="PTHR43767">
    <property type="entry name" value="LONG-CHAIN-FATTY-ACID--COA LIGASE"/>
    <property type="match status" value="1"/>
</dbReference>
<gene>
    <name evidence="3" type="primary">fadD13_2</name>
    <name evidence="3" type="ORF">GCM10010439_64350</name>
</gene>
<dbReference type="InterPro" id="IPR020845">
    <property type="entry name" value="AMP-binding_CS"/>
</dbReference>
<dbReference type="PANTHER" id="PTHR43767:SF1">
    <property type="entry name" value="NONRIBOSOMAL PEPTIDE SYNTHASE PES1 (EUROFUNG)-RELATED"/>
    <property type="match status" value="1"/>
</dbReference>
<dbReference type="PROSITE" id="PS00455">
    <property type="entry name" value="AMP_BINDING"/>
    <property type="match status" value="1"/>
</dbReference>
<dbReference type="SUPFAM" id="SSF56801">
    <property type="entry name" value="Acetyl-CoA synthetase-like"/>
    <property type="match status" value="1"/>
</dbReference>
<dbReference type="InterPro" id="IPR042099">
    <property type="entry name" value="ANL_N_sf"/>
</dbReference>